<evidence type="ECO:0000313" key="1">
    <source>
        <dbReference type="EMBL" id="EJF86948.1"/>
    </source>
</evidence>
<sequence>MRLLLKDDEMQTRGFTIFEKMSSPYDKGTTPLEIK</sequence>
<dbReference type="Proteomes" id="UP000002304">
    <property type="component" value="Unassembled WGS sequence"/>
</dbReference>
<proteinExistence type="predicted"/>
<gene>
    <name evidence="1" type="ORF">ME1_01304</name>
</gene>
<evidence type="ECO:0000313" key="2">
    <source>
        <dbReference type="Proteomes" id="UP000002304"/>
    </source>
</evidence>
<dbReference type="EMBL" id="AILZ01000032">
    <property type="protein sequence ID" value="EJF86948.1"/>
    <property type="molecule type" value="Genomic_DNA"/>
</dbReference>
<dbReference type="AlphaFoldDB" id="J0ZFX5"/>
<name>J0ZFX5_BARVI</name>
<accession>J0ZFX5</accession>
<organism evidence="1 2">
    <name type="scientific">Bartonella vinsonii subsp. arupensis OK-94-513</name>
    <dbReference type="NCBI Taxonomy" id="1094562"/>
    <lineage>
        <taxon>Bacteria</taxon>
        <taxon>Pseudomonadati</taxon>
        <taxon>Pseudomonadota</taxon>
        <taxon>Alphaproteobacteria</taxon>
        <taxon>Hyphomicrobiales</taxon>
        <taxon>Bartonellaceae</taxon>
        <taxon>Bartonella</taxon>
    </lineage>
</organism>
<comment type="caution">
    <text evidence="1">The sequence shown here is derived from an EMBL/GenBank/DDBJ whole genome shotgun (WGS) entry which is preliminary data.</text>
</comment>
<protein>
    <submittedName>
        <fullName evidence="1">Uncharacterized protein</fullName>
    </submittedName>
</protein>
<reference evidence="1 2" key="1">
    <citation type="submission" date="2012-03" db="EMBL/GenBank/DDBJ databases">
        <title>The Genome Sequence of Bartonella vinsonii subsp. arupensis OK-94-513.</title>
        <authorList>
            <consortium name="The Broad Institute Genome Sequencing Platform"/>
            <consortium name="The Broad Institute Genome Sequencing Center for Infectious Disease"/>
            <person name="Feldgarden M."/>
            <person name="Kirby J."/>
            <person name="Kosoy M."/>
            <person name="Birtles R."/>
            <person name="Probert W.S."/>
            <person name="Chiaraviglio L."/>
            <person name="Young S.K."/>
            <person name="Zeng Q."/>
            <person name="Gargeya S."/>
            <person name="Fitzgerald M."/>
            <person name="Haas B."/>
            <person name="Abouelleil A."/>
            <person name="Alvarado L."/>
            <person name="Arachchi H.M."/>
            <person name="Berlin A."/>
            <person name="Chapman S.B."/>
            <person name="Gearin G."/>
            <person name="Goldberg J."/>
            <person name="Griggs A."/>
            <person name="Gujja S."/>
            <person name="Hansen M."/>
            <person name="Heiman D."/>
            <person name="Howarth C."/>
            <person name="Larimer J."/>
            <person name="Lui A."/>
            <person name="MacDonald P.J.P."/>
            <person name="McCowen C."/>
            <person name="Montmayeur A."/>
            <person name="Murphy C."/>
            <person name="Neiman D."/>
            <person name="Pearson M."/>
            <person name="Priest M."/>
            <person name="Roberts A."/>
            <person name="Saif S."/>
            <person name="Shea T."/>
            <person name="Sisk P."/>
            <person name="Stolte C."/>
            <person name="Sykes S."/>
            <person name="Wortman J."/>
            <person name="Nusbaum C."/>
            <person name="Birren B."/>
        </authorList>
    </citation>
    <scope>NUCLEOTIDE SEQUENCE [LARGE SCALE GENOMIC DNA]</scope>
    <source>
        <strain evidence="1 2">OK-94-513</strain>
    </source>
</reference>
<dbReference type="HOGENOM" id="CLU_3363493_0_0_5"/>